<evidence type="ECO:0000256" key="5">
    <source>
        <dbReference type="ARBA" id="ARBA00022630"/>
    </source>
</evidence>
<dbReference type="EMBL" id="AZCZ01000003">
    <property type="protein sequence ID" value="KRK39340.1"/>
    <property type="molecule type" value="Genomic_DNA"/>
</dbReference>
<dbReference type="Gene3D" id="3.40.50.360">
    <property type="match status" value="1"/>
</dbReference>
<evidence type="ECO:0000259" key="8">
    <source>
        <dbReference type="PROSITE" id="PS50902"/>
    </source>
</evidence>
<sequence>MTPNIQIVFASMSGRNRAIAGHLQAQLASKSQTLVTEISQADAFELPQADAVIVVSYTYHDGDLPDEAQDFFEDLKEIDLERTKFAVLGSSSKKHIHFGRAVDYLTMQLNSSNGEQVADSVKIDQDPDDADWARVDQLAQRVLKSVED</sequence>
<dbReference type="PROSITE" id="PS50902">
    <property type="entry name" value="FLAVODOXIN_LIKE"/>
    <property type="match status" value="1"/>
</dbReference>
<keyword evidence="10" id="KW-1185">Reference proteome</keyword>
<dbReference type="GO" id="GO:0016651">
    <property type="term" value="F:oxidoreductase activity, acting on NAD(P)H"/>
    <property type="evidence" value="ECO:0007669"/>
    <property type="project" value="UniProtKB-ARBA"/>
</dbReference>
<evidence type="ECO:0000256" key="1">
    <source>
        <dbReference type="ARBA" id="ARBA00001917"/>
    </source>
</evidence>
<dbReference type="PANTHER" id="PTHR42809">
    <property type="entry name" value="FLAVODOXIN 2"/>
    <property type="match status" value="1"/>
</dbReference>
<dbReference type="AlphaFoldDB" id="A0A0R1GY72"/>
<comment type="similarity">
    <text evidence="3">Belongs to the flavodoxin family.</text>
</comment>
<comment type="function">
    <text evidence="2">Low-potential electron donor to a number of redox enzymes.</text>
</comment>
<evidence type="ECO:0000256" key="7">
    <source>
        <dbReference type="ARBA" id="ARBA00022982"/>
    </source>
</evidence>
<evidence type="ECO:0000256" key="4">
    <source>
        <dbReference type="ARBA" id="ARBA00022448"/>
    </source>
</evidence>
<accession>A0A0R1GY72</accession>
<dbReference type="InterPro" id="IPR050619">
    <property type="entry name" value="Flavodoxin"/>
</dbReference>
<evidence type="ECO:0000313" key="9">
    <source>
        <dbReference type="EMBL" id="KRK39340.1"/>
    </source>
</evidence>
<dbReference type="eggNOG" id="COG0716">
    <property type="taxonomic scope" value="Bacteria"/>
</dbReference>
<keyword evidence="4" id="KW-0813">Transport</keyword>
<protein>
    <submittedName>
        <fullName evidence="9">Flavodoxin</fullName>
    </submittedName>
</protein>
<name>A0A0R1GY72_9LACO</name>
<dbReference type="Pfam" id="PF00258">
    <property type="entry name" value="Flavodoxin_1"/>
    <property type="match status" value="1"/>
</dbReference>
<proteinExistence type="inferred from homology"/>
<comment type="cofactor">
    <cofactor evidence="1">
        <name>FMN</name>
        <dbReference type="ChEBI" id="CHEBI:58210"/>
    </cofactor>
</comment>
<dbReference type="STRING" id="357278.IV61_GL000048"/>
<gene>
    <name evidence="9" type="ORF">FD07_GL001134</name>
</gene>
<dbReference type="Proteomes" id="UP000051176">
    <property type="component" value="Unassembled WGS sequence"/>
</dbReference>
<evidence type="ECO:0000256" key="2">
    <source>
        <dbReference type="ARBA" id="ARBA00003297"/>
    </source>
</evidence>
<feature type="domain" description="Flavodoxin-like" evidence="8">
    <location>
        <begin position="5"/>
        <end position="143"/>
    </location>
</feature>
<reference evidence="9 10" key="1">
    <citation type="journal article" date="2015" name="Genome Announc.">
        <title>Expanding the biotechnology potential of lactobacilli through comparative genomics of 213 strains and associated genera.</title>
        <authorList>
            <person name="Sun Z."/>
            <person name="Harris H.M."/>
            <person name="McCann A."/>
            <person name="Guo C."/>
            <person name="Argimon S."/>
            <person name="Zhang W."/>
            <person name="Yang X."/>
            <person name="Jeffery I.B."/>
            <person name="Cooney J.C."/>
            <person name="Kagawa T.F."/>
            <person name="Liu W."/>
            <person name="Song Y."/>
            <person name="Salvetti E."/>
            <person name="Wrobel A."/>
            <person name="Rasinkangas P."/>
            <person name="Parkhill J."/>
            <person name="Rea M.C."/>
            <person name="O'Sullivan O."/>
            <person name="Ritari J."/>
            <person name="Douillard F.P."/>
            <person name="Paul Ross R."/>
            <person name="Yang R."/>
            <person name="Briner A.E."/>
            <person name="Felis G.E."/>
            <person name="de Vos W.M."/>
            <person name="Barrangou R."/>
            <person name="Klaenhammer T.R."/>
            <person name="Caufield P.W."/>
            <person name="Cui Y."/>
            <person name="Zhang H."/>
            <person name="O'Toole P.W."/>
        </authorList>
    </citation>
    <scope>NUCLEOTIDE SEQUENCE [LARGE SCALE GENOMIC DNA]</scope>
    <source>
        <strain evidence="9 10">ATCC 53295</strain>
    </source>
</reference>
<dbReference type="InterPro" id="IPR008254">
    <property type="entry name" value="Flavodoxin/NO_synth"/>
</dbReference>
<dbReference type="RefSeq" id="WP_020088424.1">
    <property type="nucleotide sequence ID" value="NZ_AZCZ01000003.1"/>
</dbReference>
<dbReference type="InterPro" id="IPR029039">
    <property type="entry name" value="Flavoprotein-like_sf"/>
</dbReference>
<evidence type="ECO:0000256" key="3">
    <source>
        <dbReference type="ARBA" id="ARBA00005267"/>
    </source>
</evidence>
<comment type="caution">
    <text evidence="9">The sequence shown here is derived from an EMBL/GenBank/DDBJ whole genome shotgun (WGS) entry which is preliminary data.</text>
</comment>
<keyword evidence="6" id="KW-0288">FMN</keyword>
<evidence type="ECO:0000256" key="6">
    <source>
        <dbReference type="ARBA" id="ARBA00022643"/>
    </source>
</evidence>
<organism evidence="9 10">
    <name type="scientific">Levilactobacillus parabrevis ATCC 53295</name>
    <dbReference type="NCBI Taxonomy" id="1267003"/>
    <lineage>
        <taxon>Bacteria</taxon>
        <taxon>Bacillati</taxon>
        <taxon>Bacillota</taxon>
        <taxon>Bacilli</taxon>
        <taxon>Lactobacillales</taxon>
        <taxon>Lactobacillaceae</taxon>
        <taxon>Levilactobacillus</taxon>
    </lineage>
</organism>
<dbReference type="PANTHER" id="PTHR42809:SF1">
    <property type="entry name" value="FLAVODOXIN 1"/>
    <property type="match status" value="1"/>
</dbReference>
<dbReference type="PATRIC" id="fig|1267003.4.peg.1204"/>
<dbReference type="SUPFAM" id="SSF52218">
    <property type="entry name" value="Flavoproteins"/>
    <property type="match status" value="1"/>
</dbReference>
<keyword evidence="5" id="KW-0285">Flavoprotein</keyword>
<evidence type="ECO:0000313" key="10">
    <source>
        <dbReference type="Proteomes" id="UP000051176"/>
    </source>
</evidence>
<dbReference type="OrthoDB" id="9790745at2"/>
<dbReference type="GO" id="GO:0010181">
    <property type="term" value="F:FMN binding"/>
    <property type="evidence" value="ECO:0007669"/>
    <property type="project" value="InterPro"/>
</dbReference>
<keyword evidence="7" id="KW-0249">Electron transport</keyword>